<dbReference type="RefSeq" id="WP_274735217.1">
    <property type="nucleotide sequence ID" value="NZ_CAMXYX010000007.1"/>
</dbReference>
<dbReference type="GeneID" id="83608713"/>
<sequence>MGQILITVGIVIYLGVAVLWAINLVRGLRHAAKDPHSQLDRGARRTTYFALATCWAWPAWIFISLALAARRIRQAGRGC</sequence>
<keyword evidence="1" id="KW-0472">Membrane</keyword>
<keyword evidence="3" id="KW-1185">Reference proteome</keyword>
<evidence type="ECO:0000313" key="2">
    <source>
        <dbReference type="EMBL" id="MDE1656807.1"/>
    </source>
</evidence>
<reference evidence="2 3" key="1">
    <citation type="submission" date="2023-02" db="EMBL/GenBank/DDBJ databases">
        <title>Defining the Infant Male Urobiome and Moving Towards Mechanisms in Urobiome Research.</title>
        <authorList>
            <person name="Reasoner S."/>
            <person name="Flores V."/>
            <person name="Van Horn G."/>
            <person name="Morales G."/>
            <person name="Peard L."/>
            <person name="Abelson B."/>
            <person name="Manuel C."/>
            <person name="Lee J."/>
            <person name="Baker B."/>
            <person name="Williams T."/>
            <person name="Schmitz J."/>
            <person name="Clayton D."/>
            <person name="Hadjifrangiskou M."/>
        </authorList>
    </citation>
    <scope>NUCLEOTIDE SEQUENCE [LARGE SCALE GENOMIC DNA]</scope>
    <source>
        <strain evidence="2 3">AS1053</strain>
    </source>
</reference>
<organism evidence="2 3">
    <name type="scientific">Actinotignum sanguinis</name>
    <dbReference type="NCBI Taxonomy" id="1445614"/>
    <lineage>
        <taxon>Bacteria</taxon>
        <taxon>Bacillati</taxon>
        <taxon>Actinomycetota</taxon>
        <taxon>Actinomycetes</taxon>
        <taxon>Actinomycetales</taxon>
        <taxon>Actinomycetaceae</taxon>
        <taxon>Actinotignum</taxon>
    </lineage>
</organism>
<comment type="caution">
    <text evidence="2">The sequence shown here is derived from an EMBL/GenBank/DDBJ whole genome shotgun (WGS) entry which is preliminary data.</text>
</comment>
<proteinExistence type="predicted"/>
<keyword evidence="1" id="KW-1133">Transmembrane helix</keyword>
<accession>A0ABT5VA16</accession>
<feature type="transmembrane region" description="Helical" evidence="1">
    <location>
        <begin position="6"/>
        <end position="25"/>
    </location>
</feature>
<keyword evidence="1" id="KW-0812">Transmembrane</keyword>
<feature type="transmembrane region" description="Helical" evidence="1">
    <location>
        <begin position="46"/>
        <end position="69"/>
    </location>
</feature>
<gene>
    <name evidence="2" type="ORF">PWJ81_06960</name>
</gene>
<dbReference type="Proteomes" id="UP001219297">
    <property type="component" value="Unassembled WGS sequence"/>
</dbReference>
<protein>
    <submittedName>
        <fullName evidence="2">Uncharacterized protein</fullName>
    </submittedName>
</protein>
<evidence type="ECO:0000313" key="3">
    <source>
        <dbReference type="Proteomes" id="UP001219297"/>
    </source>
</evidence>
<dbReference type="EMBL" id="JARBHI010000016">
    <property type="protein sequence ID" value="MDE1656807.1"/>
    <property type="molecule type" value="Genomic_DNA"/>
</dbReference>
<name>A0ABT5VA16_9ACTO</name>
<evidence type="ECO:0000256" key="1">
    <source>
        <dbReference type="SAM" id="Phobius"/>
    </source>
</evidence>